<dbReference type="Proteomes" id="UP000281553">
    <property type="component" value="Unassembled WGS sequence"/>
</dbReference>
<name>A0A3P7PHU8_DIBLA</name>
<evidence type="ECO:0000256" key="1">
    <source>
        <dbReference type="SAM" id="MobiDB-lite"/>
    </source>
</evidence>
<dbReference type="EMBL" id="UYRU01111503">
    <property type="protein sequence ID" value="VDN44437.1"/>
    <property type="molecule type" value="Genomic_DNA"/>
</dbReference>
<evidence type="ECO:0000313" key="2">
    <source>
        <dbReference type="EMBL" id="VDN44437.1"/>
    </source>
</evidence>
<accession>A0A3P7PHU8</accession>
<keyword evidence="3" id="KW-1185">Reference proteome</keyword>
<evidence type="ECO:0000313" key="3">
    <source>
        <dbReference type="Proteomes" id="UP000281553"/>
    </source>
</evidence>
<sequence length="103" mass="12017">MIVTARPPPACYPFRKESRWRVPFRRPHKSVGDSCAHDANKRRALSLEAGARQASADQRVLQPRRQESEQSESLEGQLLLNEIWRVMSERTTRSVVRDKTMQW</sequence>
<organism evidence="2 3">
    <name type="scientific">Dibothriocephalus latus</name>
    <name type="common">Fish tapeworm</name>
    <name type="synonym">Diphyllobothrium latum</name>
    <dbReference type="NCBI Taxonomy" id="60516"/>
    <lineage>
        <taxon>Eukaryota</taxon>
        <taxon>Metazoa</taxon>
        <taxon>Spiralia</taxon>
        <taxon>Lophotrochozoa</taxon>
        <taxon>Platyhelminthes</taxon>
        <taxon>Cestoda</taxon>
        <taxon>Eucestoda</taxon>
        <taxon>Diphyllobothriidea</taxon>
        <taxon>Diphyllobothriidae</taxon>
        <taxon>Dibothriocephalus</taxon>
    </lineage>
</organism>
<reference evidence="2 3" key="1">
    <citation type="submission" date="2018-11" db="EMBL/GenBank/DDBJ databases">
        <authorList>
            <consortium name="Pathogen Informatics"/>
        </authorList>
    </citation>
    <scope>NUCLEOTIDE SEQUENCE [LARGE SCALE GENOMIC DNA]</scope>
</reference>
<dbReference type="AlphaFoldDB" id="A0A3P7PHU8"/>
<gene>
    <name evidence="2" type="ORF">DILT_LOCUS19332</name>
</gene>
<proteinExistence type="predicted"/>
<protein>
    <submittedName>
        <fullName evidence="2">Uncharacterized protein</fullName>
    </submittedName>
</protein>
<feature type="region of interest" description="Disordered" evidence="1">
    <location>
        <begin position="48"/>
        <end position="74"/>
    </location>
</feature>